<organism evidence="2">
    <name type="scientific">Bacteroides intestinalis</name>
    <dbReference type="NCBI Taxonomy" id="329854"/>
    <lineage>
        <taxon>Bacteria</taxon>
        <taxon>Pseudomonadati</taxon>
        <taxon>Bacteroidota</taxon>
        <taxon>Bacteroidia</taxon>
        <taxon>Bacteroidales</taxon>
        <taxon>Bacteroidaceae</taxon>
        <taxon>Bacteroides</taxon>
    </lineage>
</organism>
<dbReference type="AlphaFoldDB" id="A0A139LTH7"/>
<dbReference type="InterPro" id="IPR007345">
    <property type="entry name" value="Polysacch_pyruvyl_Trfase"/>
</dbReference>
<dbReference type="RefSeq" id="WP_061434057.1">
    <property type="nucleotide sequence ID" value="NZ_KQ968678.1"/>
</dbReference>
<accession>A0A139LTH7</accession>
<evidence type="ECO:0000313" key="2">
    <source>
        <dbReference type="EMBL" id="KXT54745.1"/>
    </source>
</evidence>
<gene>
    <name evidence="2" type="ORF">HMPREF2531_00667</name>
</gene>
<dbReference type="Proteomes" id="UP000070319">
    <property type="component" value="Unassembled WGS sequence"/>
</dbReference>
<name>A0A139LTH7_9BACE</name>
<dbReference type="EMBL" id="LTDF01000043">
    <property type="protein sequence ID" value="KXT54745.1"/>
    <property type="molecule type" value="Genomic_DNA"/>
</dbReference>
<proteinExistence type="predicted"/>
<dbReference type="Pfam" id="PF04230">
    <property type="entry name" value="PS_pyruv_trans"/>
    <property type="match status" value="1"/>
</dbReference>
<reference evidence="2 3" key="1">
    <citation type="submission" date="2016-02" db="EMBL/GenBank/DDBJ databases">
        <authorList>
            <person name="Wen L."/>
            <person name="He K."/>
            <person name="Yang H."/>
        </authorList>
    </citation>
    <scope>NUCLEOTIDE SEQUENCE [LARGE SCALE GENOMIC DNA]</scope>
    <source>
        <strain evidence="2 3">KLE1704</strain>
    </source>
</reference>
<evidence type="ECO:0000313" key="3">
    <source>
        <dbReference type="Proteomes" id="UP000070319"/>
    </source>
</evidence>
<sequence>MKKTAIVSCYFIHNYGSMLQAYATQKVLDKLNVENETVNVTGFLKDLRRSQYLYILKSGITSDIFRTRLGKAKNLLEKRFLSNEYTKSIKYRDLKFDEFKQKYIRLSEEYSSIDSLSKKCEEKYEAVLIGSDQLWLPANIAANYYTLNFVPESVNSIAYATSFGVSSLPRDTAEMVRKFIPRIKHVSVREQSGQALIEQITGRKVPVVCDPTLLLTGDEWLEVQEQSSVEREPYIFCYFIGKTTVHREFVKRLRMETKLKVVALTHVDHYVKCDEGYADVTPYNVGPMDFVRLIKNATHICTDSFHCSVFSILYSKNFYVFRRYTQLTKQSTNSRLDTLFDLLNIKGRILNGDEDVNACLCMYIDYEKVHGLLDALREYSYSYLKKALWNNSNLM</sequence>
<dbReference type="PATRIC" id="fig|329854.7.peg.669"/>
<comment type="caution">
    <text evidence="2">The sequence shown here is derived from an EMBL/GenBank/DDBJ whole genome shotgun (WGS) entry which is preliminary data.</text>
</comment>
<feature type="domain" description="Polysaccharide pyruvyl transferase" evidence="1">
    <location>
        <begin position="14"/>
        <end position="321"/>
    </location>
</feature>
<protein>
    <recommendedName>
        <fullName evidence="1">Polysaccharide pyruvyl transferase domain-containing protein</fullName>
    </recommendedName>
</protein>
<evidence type="ECO:0000259" key="1">
    <source>
        <dbReference type="Pfam" id="PF04230"/>
    </source>
</evidence>